<name>A0A0F9F3C3_9ZZZZ</name>
<proteinExistence type="predicted"/>
<organism evidence="1">
    <name type="scientific">marine sediment metagenome</name>
    <dbReference type="NCBI Taxonomy" id="412755"/>
    <lineage>
        <taxon>unclassified sequences</taxon>
        <taxon>metagenomes</taxon>
        <taxon>ecological metagenomes</taxon>
    </lineage>
</organism>
<protein>
    <submittedName>
        <fullName evidence="1">Uncharacterized protein</fullName>
    </submittedName>
</protein>
<sequence length="67" mass="7556">MNNTNKEKFEKMYASLDKIDERDKLARELAGAVLLQHSPVGGVYGKAHDCIMCEQARQLLKLYEGEG</sequence>
<dbReference type="AlphaFoldDB" id="A0A0F9F3C3"/>
<comment type="caution">
    <text evidence="1">The sequence shown here is derived from an EMBL/GenBank/DDBJ whole genome shotgun (WGS) entry which is preliminary data.</text>
</comment>
<gene>
    <name evidence="1" type="ORF">LCGC14_2353690</name>
</gene>
<reference evidence="1" key="1">
    <citation type="journal article" date="2015" name="Nature">
        <title>Complex archaea that bridge the gap between prokaryotes and eukaryotes.</title>
        <authorList>
            <person name="Spang A."/>
            <person name="Saw J.H."/>
            <person name="Jorgensen S.L."/>
            <person name="Zaremba-Niedzwiedzka K."/>
            <person name="Martijn J."/>
            <person name="Lind A.E."/>
            <person name="van Eijk R."/>
            <person name="Schleper C."/>
            <person name="Guy L."/>
            <person name="Ettema T.J."/>
        </authorList>
    </citation>
    <scope>NUCLEOTIDE SEQUENCE</scope>
</reference>
<evidence type="ECO:0000313" key="1">
    <source>
        <dbReference type="EMBL" id="KKL45627.1"/>
    </source>
</evidence>
<dbReference type="EMBL" id="LAZR01034319">
    <property type="protein sequence ID" value="KKL45627.1"/>
    <property type="molecule type" value="Genomic_DNA"/>
</dbReference>
<accession>A0A0F9F3C3</accession>